<name>A0A844W516_9RHOB</name>
<reference evidence="7 8" key="1">
    <citation type="submission" date="2019-11" db="EMBL/GenBank/DDBJ databases">
        <title>Pseudooceanicola pacifica sp. nov., isolated from deep-sea sediment of the Pacific Ocean.</title>
        <authorList>
            <person name="Lyu L."/>
        </authorList>
    </citation>
    <scope>NUCLEOTIDE SEQUENCE [LARGE SCALE GENOMIC DNA]</scope>
    <source>
        <strain evidence="7 8">216_PA32_1</strain>
    </source>
</reference>
<dbReference type="PANTHER" id="PTHR43725:SF53">
    <property type="entry name" value="UDP-ARABINOSE 4-EPIMERASE 1"/>
    <property type="match status" value="1"/>
</dbReference>
<organism evidence="7 8">
    <name type="scientific">Pseudooceanicola pacificus</name>
    <dbReference type="NCBI Taxonomy" id="2676438"/>
    <lineage>
        <taxon>Bacteria</taxon>
        <taxon>Pseudomonadati</taxon>
        <taxon>Pseudomonadota</taxon>
        <taxon>Alphaproteobacteria</taxon>
        <taxon>Rhodobacterales</taxon>
        <taxon>Paracoccaceae</taxon>
        <taxon>Pseudooceanicola</taxon>
    </lineage>
</organism>
<keyword evidence="8" id="KW-1185">Reference proteome</keyword>
<evidence type="ECO:0000259" key="6">
    <source>
        <dbReference type="Pfam" id="PF01370"/>
    </source>
</evidence>
<evidence type="ECO:0000313" key="7">
    <source>
        <dbReference type="EMBL" id="MWB79356.1"/>
    </source>
</evidence>
<evidence type="ECO:0000256" key="2">
    <source>
        <dbReference type="ARBA" id="ARBA00007637"/>
    </source>
</evidence>
<dbReference type="SUPFAM" id="SSF51735">
    <property type="entry name" value="NAD(P)-binding Rossmann-fold domains"/>
    <property type="match status" value="1"/>
</dbReference>
<dbReference type="Pfam" id="PF01370">
    <property type="entry name" value="Epimerase"/>
    <property type="match status" value="1"/>
</dbReference>
<dbReference type="PANTHER" id="PTHR43725">
    <property type="entry name" value="UDP-GLUCOSE 4-EPIMERASE"/>
    <property type="match status" value="1"/>
</dbReference>
<comment type="similarity">
    <text evidence="2">Belongs to the NAD(P)-dependent epimerase/dehydratase family.</text>
</comment>
<sequence>MKVLVIGGCGFIGSHVVDALMGAGHSVRVYDRQPERFRAPIKGVEYIFGDFSDRMTLAEAISGTDAVFHLVSTTFPGTADLDPPTDVTENLVGTLRLMDTMLGLNVRRLLFMSSGGAIYGIPQVTPTPEDHPLRPIGSYGIVKAAIESYLEMYRRTRGLSPVVIRASNPYGPRQGHVGVQGIVGTFLRKAFQDESIEIWGDGTVVRDYLAVTDLADLCVRAGTSEQTGAYNGGSGKGVSVNEIVAHIAAVTGRKLDVTHKAARPVDVPRSILDCTRAEADFGWRAQCSIRQGIADTWDWMQRQG</sequence>
<dbReference type="Gene3D" id="3.40.50.720">
    <property type="entry name" value="NAD(P)-binding Rossmann-like Domain"/>
    <property type="match status" value="1"/>
</dbReference>
<dbReference type="InterPro" id="IPR036291">
    <property type="entry name" value="NAD(P)-bd_dom_sf"/>
</dbReference>
<accession>A0A844W516</accession>
<dbReference type="EMBL" id="WNXQ01000010">
    <property type="protein sequence ID" value="MWB79356.1"/>
    <property type="molecule type" value="Genomic_DNA"/>
</dbReference>
<gene>
    <name evidence="7" type="ORF">GLS40_15055</name>
</gene>
<dbReference type="InterPro" id="IPR001509">
    <property type="entry name" value="Epimerase_deHydtase"/>
</dbReference>
<dbReference type="Proteomes" id="UP000443843">
    <property type="component" value="Unassembled WGS sequence"/>
</dbReference>
<proteinExistence type="inferred from homology"/>
<evidence type="ECO:0000256" key="1">
    <source>
        <dbReference type="ARBA" id="ARBA00004947"/>
    </source>
</evidence>
<comment type="pathway">
    <text evidence="1">Carbohydrate metabolism; galactose metabolism.</text>
</comment>
<dbReference type="RefSeq" id="WP_160383570.1">
    <property type="nucleotide sequence ID" value="NZ_WNXQ01000010.1"/>
</dbReference>
<dbReference type="AlphaFoldDB" id="A0A844W516"/>
<evidence type="ECO:0000313" key="8">
    <source>
        <dbReference type="Proteomes" id="UP000443843"/>
    </source>
</evidence>
<evidence type="ECO:0000256" key="5">
    <source>
        <dbReference type="ARBA" id="ARBA00033067"/>
    </source>
</evidence>
<evidence type="ECO:0000256" key="4">
    <source>
        <dbReference type="ARBA" id="ARBA00031367"/>
    </source>
</evidence>
<protein>
    <recommendedName>
        <fullName evidence="3">UDP-glucose 4-epimerase</fullName>
    </recommendedName>
    <alternativeName>
        <fullName evidence="5">Galactowaldenase</fullName>
    </alternativeName>
    <alternativeName>
        <fullName evidence="4">UDP-galactose 4-epimerase</fullName>
    </alternativeName>
</protein>
<feature type="domain" description="NAD-dependent epimerase/dehydratase" evidence="6">
    <location>
        <begin position="3"/>
        <end position="231"/>
    </location>
</feature>
<comment type="caution">
    <text evidence="7">The sequence shown here is derived from an EMBL/GenBank/DDBJ whole genome shotgun (WGS) entry which is preliminary data.</text>
</comment>
<evidence type="ECO:0000256" key="3">
    <source>
        <dbReference type="ARBA" id="ARBA00018569"/>
    </source>
</evidence>